<dbReference type="Proteomes" id="UP000070371">
    <property type="component" value="Chromosome"/>
</dbReference>
<dbReference type="AlphaFoldDB" id="A0A126V456"/>
<dbReference type="KEGG" id="hat:RC74_19200"/>
<protein>
    <submittedName>
        <fullName evidence="2">Uncharacterized protein</fullName>
    </submittedName>
</protein>
<name>A0A126V456_9RHOB</name>
<evidence type="ECO:0000313" key="2">
    <source>
        <dbReference type="EMBL" id="AML53098.1"/>
    </source>
</evidence>
<evidence type="ECO:0000256" key="1">
    <source>
        <dbReference type="SAM" id="MobiDB-lite"/>
    </source>
</evidence>
<dbReference type="STRING" id="1579316.RC74_19200"/>
<dbReference type="EMBL" id="CP014327">
    <property type="protein sequence ID" value="AML53098.1"/>
    <property type="molecule type" value="Genomic_DNA"/>
</dbReference>
<evidence type="ECO:0000313" key="3">
    <source>
        <dbReference type="Proteomes" id="UP000070371"/>
    </source>
</evidence>
<accession>A0A126V456</accession>
<organism evidence="2 3">
    <name type="scientific">Falsihalocynthiibacter arcticus</name>
    <dbReference type="NCBI Taxonomy" id="1579316"/>
    <lineage>
        <taxon>Bacteria</taxon>
        <taxon>Pseudomonadati</taxon>
        <taxon>Pseudomonadota</taxon>
        <taxon>Alphaproteobacteria</taxon>
        <taxon>Rhodobacterales</taxon>
        <taxon>Roseobacteraceae</taxon>
        <taxon>Falsihalocynthiibacter</taxon>
    </lineage>
</organism>
<keyword evidence="3" id="KW-1185">Reference proteome</keyword>
<gene>
    <name evidence="2" type="ORF">RC74_19200</name>
</gene>
<dbReference type="SUPFAM" id="SSF56655">
    <property type="entry name" value="Carbohydrate phosphatase"/>
    <property type="match status" value="1"/>
</dbReference>
<reference evidence="2 3" key="1">
    <citation type="submission" date="2016-02" db="EMBL/GenBank/DDBJ databases">
        <title>Complete genome sequence of Halocynthiibacter arcticus PAMC 20958t from arctic marine sediment.</title>
        <authorList>
            <person name="Lee Y.M."/>
            <person name="Baek K."/>
            <person name="Lee H.K."/>
            <person name="Shin S.C."/>
        </authorList>
    </citation>
    <scope>NUCLEOTIDE SEQUENCE [LARGE SCALE GENOMIC DNA]</scope>
    <source>
        <strain evidence="2">PAMC 20958</strain>
    </source>
</reference>
<dbReference type="Gene3D" id="3.30.540.10">
    <property type="entry name" value="Fructose-1,6-Bisphosphatase, subunit A, domain 1"/>
    <property type="match status" value="1"/>
</dbReference>
<sequence>MKAHTNSVAFTKITLRLAETARPFAKSHFRTSSNVEGKADSSPVTETEQTAEKSVKTISYVTCPKHSIL</sequence>
<dbReference type="RefSeq" id="WP_052275042.1">
    <property type="nucleotide sequence ID" value="NZ_CP014327.1"/>
</dbReference>
<proteinExistence type="predicted"/>
<feature type="region of interest" description="Disordered" evidence="1">
    <location>
        <begin position="29"/>
        <end position="52"/>
    </location>
</feature>